<keyword evidence="1" id="KW-1133">Transmembrane helix</keyword>
<gene>
    <name evidence="2" type="ORF">P608_10275</name>
</gene>
<evidence type="ECO:0000313" key="3">
    <source>
        <dbReference type="Proteomes" id="UP000029549"/>
    </source>
</evidence>
<comment type="caution">
    <text evidence="2">The sequence shown here is derived from an EMBL/GenBank/DDBJ whole genome shotgun (WGS) entry which is preliminary data.</text>
</comment>
<evidence type="ECO:0008006" key="4">
    <source>
        <dbReference type="Google" id="ProtNLM"/>
    </source>
</evidence>
<reference evidence="2 3" key="1">
    <citation type="submission" date="2013-09" db="EMBL/GenBank/DDBJ databases">
        <title>High correlation between genotypes and phenotypes of environmental bacteria Comamonas testosteroni strains.</title>
        <authorList>
            <person name="Liu L."/>
            <person name="Zhu W."/>
            <person name="Xia X."/>
            <person name="Xu B."/>
            <person name="Luo M."/>
            <person name="Wang G."/>
        </authorList>
    </citation>
    <scope>NUCLEOTIDE SEQUENCE [LARGE SCALE GENOMIC DNA]</scope>
    <source>
        <strain evidence="2 3">DF2</strain>
    </source>
</reference>
<feature type="transmembrane region" description="Helical" evidence="1">
    <location>
        <begin position="44"/>
        <end position="63"/>
    </location>
</feature>
<name>A0A0E3BVB2_9BURK</name>
<organism evidence="2 3">
    <name type="scientific">Comamonas thiooxydans</name>
    <dbReference type="NCBI Taxonomy" id="363952"/>
    <lineage>
        <taxon>Bacteria</taxon>
        <taxon>Pseudomonadati</taxon>
        <taxon>Pseudomonadota</taxon>
        <taxon>Betaproteobacteria</taxon>
        <taxon>Burkholderiales</taxon>
        <taxon>Comamonadaceae</taxon>
        <taxon>Comamonas</taxon>
    </lineage>
</organism>
<sequence length="228" mass="25828">MLPVSLTYDDLLRLFKYCGYVVLVVAGGILLFRLPELQSHPVKVIWQSISTALAAPPLLILGLSKLKWKHPKVAWLMGKRMVHGLWWGELRTEFKPTEGADPLPPIPIAFVIQQSYFFLTIQSYTPSLPARSTLETMVVEPRSSIAQLQYVFEMRRLQDAENKLTTGYGDLRLTSGDKRLEGYYWTNSPTRGHITLDLVTRDFSGIDSFADAEQLRTELLKIKASSSI</sequence>
<keyword evidence="3" id="KW-1185">Reference proteome</keyword>
<dbReference type="Proteomes" id="UP000029549">
    <property type="component" value="Unassembled WGS sequence"/>
</dbReference>
<accession>A0A0E3BVB2</accession>
<evidence type="ECO:0000313" key="2">
    <source>
        <dbReference type="EMBL" id="KGH12727.1"/>
    </source>
</evidence>
<dbReference type="EMBL" id="AWTP01000104">
    <property type="protein sequence ID" value="KGH12727.1"/>
    <property type="molecule type" value="Genomic_DNA"/>
</dbReference>
<keyword evidence="1" id="KW-0812">Transmembrane</keyword>
<evidence type="ECO:0000256" key="1">
    <source>
        <dbReference type="SAM" id="Phobius"/>
    </source>
</evidence>
<protein>
    <recommendedName>
        <fullName evidence="4">SMODS-associating 2TM beta-strand rich effector domain-containing protein</fullName>
    </recommendedName>
</protein>
<dbReference type="AlphaFoldDB" id="A0A0E3BVB2"/>
<keyword evidence="1" id="KW-0472">Membrane</keyword>
<feature type="transmembrane region" description="Helical" evidence="1">
    <location>
        <begin position="12"/>
        <end position="32"/>
    </location>
</feature>
<proteinExistence type="predicted"/>